<proteinExistence type="predicted"/>
<dbReference type="Proteomes" id="UP000231235">
    <property type="component" value="Unassembled WGS sequence"/>
</dbReference>
<dbReference type="Pfam" id="PF08843">
    <property type="entry name" value="AbiEii"/>
    <property type="match status" value="1"/>
</dbReference>
<organism evidence="1 2">
    <name type="scientific">Candidatus Kuenenbacteria bacterium CG23_combo_of_CG06-09_8_20_14_all_39_39</name>
    <dbReference type="NCBI Taxonomy" id="1974623"/>
    <lineage>
        <taxon>Bacteria</taxon>
        <taxon>Candidatus Kueneniibacteriota</taxon>
    </lineage>
</organism>
<name>A0A2G9Z6S4_9BACT</name>
<dbReference type="AlphaFoldDB" id="A0A2G9Z6S4"/>
<dbReference type="EMBL" id="PCRX01000043">
    <property type="protein sequence ID" value="PIP28855.1"/>
    <property type="molecule type" value="Genomic_DNA"/>
</dbReference>
<comment type="caution">
    <text evidence="1">The sequence shown here is derived from an EMBL/GenBank/DDBJ whole genome shotgun (WGS) entry which is preliminary data.</text>
</comment>
<evidence type="ECO:0008006" key="3">
    <source>
        <dbReference type="Google" id="ProtNLM"/>
    </source>
</evidence>
<sequence length="275" mass="32408">MEEIKNILKNLIAEKHSQTTVFKRNLLKEYLQILVLDFIYAHPKYSELVFYGGSCLAHCFGLPRLSEDLDFVDLKNKVKLLDFAKELENYFQKNTDLPVKTSAQKFRICLKFPILKELGLAKDDESDFLFLKVEVFQKFDFCAKYQIEIIPLFKYDRSLLAKTFDLPTLMATKIRAILNRAWEKTDKTGRTLAAVKGRDYFDLMWYLEKGIRPNLNCIEKIKTINELKERLLKKVEKIDARSIQFDLESLIDNIDFVKKTSRNIKDILKREILKM</sequence>
<dbReference type="InterPro" id="IPR014942">
    <property type="entry name" value="AbiEii"/>
</dbReference>
<gene>
    <name evidence="1" type="ORF">COX28_02375</name>
</gene>
<accession>A0A2G9Z6S4</accession>
<evidence type="ECO:0000313" key="2">
    <source>
        <dbReference type="Proteomes" id="UP000231235"/>
    </source>
</evidence>
<dbReference type="Gene3D" id="3.10.450.620">
    <property type="entry name" value="JHP933, nucleotidyltransferase-like core domain"/>
    <property type="match status" value="1"/>
</dbReference>
<reference evidence="1 2" key="1">
    <citation type="submission" date="2017-09" db="EMBL/GenBank/DDBJ databases">
        <title>Depth-based differentiation of microbial function through sediment-hosted aquifers and enrichment of novel symbionts in the deep terrestrial subsurface.</title>
        <authorList>
            <person name="Probst A.J."/>
            <person name="Ladd B."/>
            <person name="Jarett J.K."/>
            <person name="Geller-Mcgrath D.E."/>
            <person name="Sieber C.M."/>
            <person name="Emerson J.B."/>
            <person name="Anantharaman K."/>
            <person name="Thomas B.C."/>
            <person name="Malmstrom R."/>
            <person name="Stieglmeier M."/>
            <person name="Klingl A."/>
            <person name="Woyke T."/>
            <person name="Ryan C.M."/>
            <person name="Banfield J.F."/>
        </authorList>
    </citation>
    <scope>NUCLEOTIDE SEQUENCE [LARGE SCALE GENOMIC DNA]</scope>
    <source>
        <strain evidence="1">CG23_combo_of_CG06-09_8_20_14_all_39_39</strain>
    </source>
</reference>
<evidence type="ECO:0000313" key="1">
    <source>
        <dbReference type="EMBL" id="PIP28855.1"/>
    </source>
</evidence>
<protein>
    <recommendedName>
        <fullName evidence="3">Nucleotidyl transferase AbiEii/AbiGii toxin family protein</fullName>
    </recommendedName>
</protein>